<dbReference type="PROSITE" id="PS00072">
    <property type="entry name" value="ACYL_COA_DH_1"/>
    <property type="match status" value="1"/>
</dbReference>
<dbReference type="Gene3D" id="1.10.540.10">
    <property type="entry name" value="Acyl-CoA dehydrogenase/oxidase, N-terminal domain"/>
    <property type="match status" value="1"/>
</dbReference>
<dbReference type="Pfam" id="PF02771">
    <property type="entry name" value="Acyl-CoA_dh_N"/>
    <property type="match status" value="1"/>
</dbReference>
<sequence length="380" mass="41700">MSLLYTKEQKELIALVKEMAENEIKPHVQELDEKGECPRELFKYAFDMGLHMLEIPEEYGGTGLSYETTAMIFEELAKIDAGYAITLVTTFVALRNVILSGTKEQGKYFADIIGKGNFAGFALTEPNAGSDPAGMRGTAVKDGDEYILNATKTFITNGALASVFVGIFKTNPEAGNKGISAFIVDANTLGITIGKHEDKMGLRLSNTTDVTFENVRVPASNMLGEEGSGFKLALNSLNLSRAFVATLAVGIMQRALDESVKYAKERKQFGKPIIKFQMVQQMLADMAIKIEASRALVNNTMKLMDNGNLVRKEGAITKAFVSDCAQEVTSNAVQIFGGYGYSKEYPVEKLMRDCKVFQIFEGANQIQRMTIAGALEKEYK</sequence>
<keyword evidence="10" id="KW-1185">Reference proteome</keyword>
<keyword evidence="5" id="KW-0560">Oxidoreductase</keyword>
<dbReference type="Pfam" id="PF02770">
    <property type="entry name" value="Acyl-CoA_dh_M"/>
    <property type="match status" value="1"/>
</dbReference>
<dbReference type="SUPFAM" id="SSF56645">
    <property type="entry name" value="Acyl-CoA dehydrogenase NM domain-like"/>
    <property type="match status" value="1"/>
</dbReference>
<keyword evidence="4 5" id="KW-0274">FAD</keyword>
<evidence type="ECO:0000259" key="7">
    <source>
        <dbReference type="Pfam" id="PF02770"/>
    </source>
</evidence>
<dbReference type="Pfam" id="PF00441">
    <property type="entry name" value="Acyl-CoA_dh_1"/>
    <property type="match status" value="1"/>
</dbReference>
<evidence type="ECO:0000256" key="3">
    <source>
        <dbReference type="ARBA" id="ARBA00022630"/>
    </source>
</evidence>
<dbReference type="InterPro" id="IPR009100">
    <property type="entry name" value="AcylCoA_DH/oxidase_NM_dom_sf"/>
</dbReference>
<proteinExistence type="inferred from homology"/>
<evidence type="ECO:0000313" key="9">
    <source>
        <dbReference type="EMBL" id="AGY76006.1"/>
    </source>
</evidence>
<dbReference type="Proteomes" id="UP000017590">
    <property type="component" value="Chromosome"/>
</dbReference>
<evidence type="ECO:0000256" key="1">
    <source>
        <dbReference type="ARBA" id="ARBA00001974"/>
    </source>
</evidence>
<reference evidence="10" key="1">
    <citation type="journal article" date="2014" name="Biotechnol. Biofuels">
        <title>Comparison of single-molecule sequencing and hybrid approaches for finishing the genome of Clostridium autoethanogenum and analysis of CRISPR systems in industrial relevant Clostridia.</title>
        <authorList>
            <person name="Brown S.D."/>
            <person name="Nagaraju S."/>
            <person name="Utturkar S."/>
            <person name="De Tissera S."/>
            <person name="Segovia S."/>
            <person name="Mitchell W."/>
            <person name="Land M.L."/>
            <person name="Dassanayake A."/>
            <person name="Kopke M."/>
        </authorList>
    </citation>
    <scope>NUCLEOTIDE SEQUENCE [LARGE SCALE GENOMIC DNA]</scope>
    <source>
        <strain evidence="10">DSM 10061</strain>
    </source>
</reference>
<protein>
    <submittedName>
        <fullName evidence="9">Acyl-CoA dehydrogenase family protein</fullName>
    </submittedName>
</protein>
<feature type="domain" description="Acyl-CoA oxidase/dehydrogenase middle" evidence="7">
    <location>
        <begin position="120"/>
        <end position="215"/>
    </location>
</feature>
<evidence type="ECO:0000256" key="5">
    <source>
        <dbReference type="RuleBase" id="RU362125"/>
    </source>
</evidence>
<accession>A0ABN4BF99</accession>
<organism evidence="9 10">
    <name type="scientific">Clostridium autoethanogenum DSM 10061</name>
    <dbReference type="NCBI Taxonomy" id="1341692"/>
    <lineage>
        <taxon>Bacteria</taxon>
        <taxon>Bacillati</taxon>
        <taxon>Bacillota</taxon>
        <taxon>Clostridia</taxon>
        <taxon>Eubacteriales</taxon>
        <taxon>Clostridiaceae</taxon>
        <taxon>Clostridium</taxon>
    </lineage>
</organism>
<comment type="cofactor">
    <cofactor evidence="1 5">
        <name>FAD</name>
        <dbReference type="ChEBI" id="CHEBI:57692"/>
    </cofactor>
</comment>
<dbReference type="InterPro" id="IPR046373">
    <property type="entry name" value="Acyl-CoA_Oxase/DH_mid-dom_sf"/>
</dbReference>
<dbReference type="InterPro" id="IPR006091">
    <property type="entry name" value="Acyl-CoA_Oxase/DH_mid-dom"/>
</dbReference>
<dbReference type="Gene3D" id="2.40.110.10">
    <property type="entry name" value="Butyryl-CoA Dehydrogenase, subunit A, domain 2"/>
    <property type="match status" value="1"/>
</dbReference>
<dbReference type="PANTHER" id="PTHR43884">
    <property type="entry name" value="ACYL-COA DEHYDROGENASE"/>
    <property type="match status" value="1"/>
</dbReference>
<dbReference type="InterPro" id="IPR037069">
    <property type="entry name" value="AcylCoA_DH/ox_N_sf"/>
</dbReference>
<dbReference type="InterPro" id="IPR036250">
    <property type="entry name" value="AcylCo_DH-like_C"/>
</dbReference>
<evidence type="ECO:0000256" key="4">
    <source>
        <dbReference type="ARBA" id="ARBA00022827"/>
    </source>
</evidence>
<evidence type="ECO:0000259" key="6">
    <source>
        <dbReference type="Pfam" id="PF00441"/>
    </source>
</evidence>
<gene>
    <name evidence="9" type="ORF">CAETHG_1787</name>
</gene>
<evidence type="ECO:0000313" key="10">
    <source>
        <dbReference type="Proteomes" id="UP000017590"/>
    </source>
</evidence>
<dbReference type="PIRSF" id="PIRSF016578">
    <property type="entry name" value="HsaA"/>
    <property type="match status" value="1"/>
</dbReference>
<dbReference type="InterPro" id="IPR009075">
    <property type="entry name" value="AcylCo_DH/oxidase_C"/>
</dbReference>
<comment type="similarity">
    <text evidence="2 5">Belongs to the acyl-CoA dehydrogenase family.</text>
</comment>
<dbReference type="InterPro" id="IPR006089">
    <property type="entry name" value="Acyl-CoA_DH_CS"/>
</dbReference>
<dbReference type="InterPro" id="IPR013786">
    <property type="entry name" value="AcylCoA_DH/ox_N"/>
</dbReference>
<dbReference type="EMBL" id="CP006763">
    <property type="protein sequence ID" value="AGY76006.1"/>
    <property type="molecule type" value="Genomic_DNA"/>
</dbReference>
<dbReference type="PANTHER" id="PTHR43884:SF12">
    <property type="entry name" value="ISOVALERYL-COA DEHYDROGENASE, MITOCHONDRIAL-RELATED"/>
    <property type="match status" value="1"/>
</dbReference>
<feature type="domain" description="Acyl-CoA dehydrogenase/oxidase N-terminal" evidence="8">
    <location>
        <begin position="6"/>
        <end position="108"/>
    </location>
</feature>
<dbReference type="PROSITE" id="PS00073">
    <property type="entry name" value="ACYL_COA_DH_2"/>
    <property type="match status" value="1"/>
</dbReference>
<keyword evidence="3 5" id="KW-0285">Flavoprotein</keyword>
<evidence type="ECO:0000256" key="2">
    <source>
        <dbReference type="ARBA" id="ARBA00009347"/>
    </source>
</evidence>
<dbReference type="Gene3D" id="1.20.140.10">
    <property type="entry name" value="Butyryl-CoA Dehydrogenase, subunit A, domain 3"/>
    <property type="match status" value="1"/>
</dbReference>
<evidence type="ECO:0000259" key="8">
    <source>
        <dbReference type="Pfam" id="PF02771"/>
    </source>
</evidence>
<dbReference type="RefSeq" id="WP_013240539.1">
    <property type="nucleotide sequence ID" value="NC_022592.1"/>
</dbReference>
<feature type="domain" description="Acyl-CoA dehydrogenase/oxidase C-terminal" evidence="6">
    <location>
        <begin position="227"/>
        <end position="374"/>
    </location>
</feature>
<dbReference type="SUPFAM" id="SSF47203">
    <property type="entry name" value="Acyl-CoA dehydrogenase C-terminal domain-like"/>
    <property type="match status" value="1"/>
</dbReference>
<name>A0ABN4BF99_9CLOT</name>